<evidence type="ECO:0000313" key="4">
    <source>
        <dbReference type="Proteomes" id="UP000266188"/>
    </source>
</evidence>
<evidence type="ECO:0000256" key="1">
    <source>
        <dbReference type="SAM" id="MobiDB-lite"/>
    </source>
</evidence>
<reference evidence="4" key="1">
    <citation type="submission" date="2017-02" db="EMBL/GenBank/DDBJ databases">
        <authorList>
            <person name="Tafer H."/>
            <person name="Lopandic K."/>
        </authorList>
    </citation>
    <scope>NUCLEOTIDE SEQUENCE [LARGE SCALE GENOMIC DNA]</scope>
    <source>
        <strain evidence="4">CBS 366.77</strain>
    </source>
</reference>
<name>A0A3A2ZF27_9EURO</name>
<proteinExistence type="predicted"/>
<feature type="transmembrane region" description="Helical" evidence="2">
    <location>
        <begin position="99"/>
        <end position="118"/>
    </location>
</feature>
<evidence type="ECO:0000256" key="2">
    <source>
        <dbReference type="SAM" id="Phobius"/>
    </source>
</evidence>
<gene>
    <name evidence="3" type="ORF">PHISCL_06707</name>
</gene>
<organism evidence="3 4">
    <name type="scientific">Aspergillus sclerotialis</name>
    <dbReference type="NCBI Taxonomy" id="2070753"/>
    <lineage>
        <taxon>Eukaryota</taxon>
        <taxon>Fungi</taxon>
        <taxon>Dikarya</taxon>
        <taxon>Ascomycota</taxon>
        <taxon>Pezizomycotina</taxon>
        <taxon>Eurotiomycetes</taxon>
        <taxon>Eurotiomycetidae</taxon>
        <taxon>Eurotiales</taxon>
        <taxon>Aspergillaceae</taxon>
        <taxon>Aspergillus</taxon>
        <taxon>Aspergillus subgen. Polypaecilum</taxon>
    </lineage>
</organism>
<feature type="transmembrane region" description="Helical" evidence="2">
    <location>
        <begin position="68"/>
        <end position="93"/>
    </location>
</feature>
<keyword evidence="2" id="KW-1133">Transmembrane helix</keyword>
<dbReference type="STRING" id="2070753.A0A3A2ZF27"/>
<sequence length="432" mass="49601">MPSNPSRLPVQAQVPLPYTASPTKLFFRDIFLCLKYCWAWLGILFPITPWKSGKLDELFPSPENFRDIVTHLFLVVLQLYFLISLPIFAFVLMFPVPWFIAYVTIILFINYVACKFLLNGFGPIQHSKFPIEESEELKKEHWIFINGIGAGQHWLQSNLDRLSQTFCRRISGVNNPTHGLVFDIIECLIQRCFNYATEDIRTGYAMIKSALLTGGYKKVVLILHSQGGIEGGMIMDWLLAELPADTFRKLEIYSFANAANHFNNPNRNFGQYFHDSMIDFRTTPAQTPETRCIPYIEHYANSGDFVSLWGVLSFAGIPNRYMGEVFIRKGTGHLLNQHYLDTMFPLGPDGRVREHNKFIDSTITPGENEPVDENGKDEWDMLFSSLDDPTVDDPQSPAGREALRFKTLWNKPVKVRDHSRLWQYRNGGSPKE</sequence>
<comment type="caution">
    <text evidence="3">The sequence shown here is derived from an EMBL/GenBank/DDBJ whole genome shotgun (WGS) entry which is preliminary data.</text>
</comment>
<dbReference type="PANTHER" id="PTHR42044:SF2">
    <property type="entry name" value="DUF676 DOMAIN-CONTAINING PROTEIN"/>
    <property type="match status" value="1"/>
</dbReference>
<dbReference type="InterPro" id="IPR029058">
    <property type="entry name" value="AB_hydrolase_fold"/>
</dbReference>
<protein>
    <submittedName>
        <fullName evidence="3">Uncharacterized protein</fullName>
    </submittedName>
</protein>
<keyword evidence="2" id="KW-0812">Transmembrane</keyword>
<keyword evidence="2" id="KW-0472">Membrane</keyword>
<feature type="region of interest" description="Disordered" evidence="1">
    <location>
        <begin position="384"/>
        <end position="403"/>
    </location>
</feature>
<dbReference type="EMBL" id="MVGC01000264">
    <property type="protein sequence ID" value="RJE20943.1"/>
    <property type="molecule type" value="Genomic_DNA"/>
</dbReference>
<feature type="transmembrane region" description="Helical" evidence="2">
    <location>
        <begin position="25"/>
        <end position="47"/>
    </location>
</feature>
<dbReference type="PANTHER" id="PTHR42044">
    <property type="entry name" value="DUF676 DOMAIN-CONTAINING PROTEIN-RELATED"/>
    <property type="match status" value="1"/>
</dbReference>
<dbReference type="Proteomes" id="UP000266188">
    <property type="component" value="Unassembled WGS sequence"/>
</dbReference>
<dbReference type="OrthoDB" id="202545at2759"/>
<dbReference type="AlphaFoldDB" id="A0A3A2ZF27"/>
<evidence type="ECO:0000313" key="3">
    <source>
        <dbReference type="EMBL" id="RJE20943.1"/>
    </source>
</evidence>
<accession>A0A3A2ZF27</accession>
<keyword evidence="4" id="KW-1185">Reference proteome</keyword>
<dbReference type="SUPFAM" id="SSF53474">
    <property type="entry name" value="alpha/beta-Hydrolases"/>
    <property type="match status" value="1"/>
</dbReference>